<dbReference type="Proteomes" id="UP000515506">
    <property type="component" value="Chromosome"/>
</dbReference>
<sequence length="186" mass="20008">MKGRKYQPAWVLLVIALIGCGTPSQRGVSDSTGAAPPRQEERNAVPSQLPQALIGVWYPEGAEGMSQCERYRALPENSAYIDATVVSLVGSLIVRPNLIHAVAEYGEGNFYVVAGVEPKSPGVWRVATHLGIDALPPDTSRDTPNTSLISLQAERLRWQPTASHGGAPAYFRCGAVRDDTTTLPNQ</sequence>
<dbReference type="RefSeq" id="WP_185895400.1">
    <property type="nucleotide sequence ID" value="NZ_CP060028.1"/>
</dbReference>
<proteinExistence type="predicted"/>
<evidence type="ECO:0000256" key="1">
    <source>
        <dbReference type="SAM" id="MobiDB-lite"/>
    </source>
</evidence>
<name>A0ABX6RA25_PSEMX</name>
<reference evidence="2 3" key="1">
    <citation type="submission" date="2020-08" db="EMBL/GenBank/DDBJ databases">
        <title>Streptomycin resistant and MDR strain, P. mexicana.</title>
        <authorList>
            <person name="Ganesh-kumar S."/>
            <person name="Zhe T."/>
            <person name="Yu Z."/>
            <person name="Min Y."/>
        </authorList>
    </citation>
    <scope>NUCLEOTIDE SEQUENCE [LARGE SCALE GENOMIC DNA]</scope>
    <source>
        <strain evidence="2 3">GTZY</strain>
    </source>
</reference>
<evidence type="ECO:0008006" key="4">
    <source>
        <dbReference type="Google" id="ProtNLM"/>
    </source>
</evidence>
<accession>A0ABX6RA25</accession>
<gene>
    <name evidence="2" type="ORF">H4W19_17695</name>
</gene>
<organism evidence="2 3">
    <name type="scientific">Pseudoxanthomonas mexicana</name>
    <dbReference type="NCBI Taxonomy" id="128785"/>
    <lineage>
        <taxon>Bacteria</taxon>
        <taxon>Pseudomonadati</taxon>
        <taxon>Pseudomonadota</taxon>
        <taxon>Gammaproteobacteria</taxon>
        <taxon>Lysobacterales</taxon>
        <taxon>Lysobacteraceae</taxon>
        <taxon>Pseudoxanthomonas</taxon>
    </lineage>
</organism>
<dbReference type="EMBL" id="CP060028">
    <property type="protein sequence ID" value="QND80118.1"/>
    <property type="molecule type" value="Genomic_DNA"/>
</dbReference>
<protein>
    <recommendedName>
        <fullName evidence="4">Lipoprotein</fullName>
    </recommendedName>
</protein>
<evidence type="ECO:0000313" key="3">
    <source>
        <dbReference type="Proteomes" id="UP000515506"/>
    </source>
</evidence>
<dbReference type="PROSITE" id="PS51257">
    <property type="entry name" value="PROKAR_LIPOPROTEIN"/>
    <property type="match status" value="1"/>
</dbReference>
<feature type="region of interest" description="Disordered" evidence="1">
    <location>
        <begin position="24"/>
        <end position="46"/>
    </location>
</feature>
<evidence type="ECO:0000313" key="2">
    <source>
        <dbReference type="EMBL" id="QND80118.1"/>
    </source>
</evidence>
<keyword evidence="3" id="KW-1185">Reference proteome</keyword>